<evidence type="ECO:0000313" key="2">
    <source>
        <dbReference type="Proteomes" id="UP001056120"/>
    </source>
</evidence>
<sequence>MALVDILHMNIGSGDSSYANTSLFTKMVMQKVAPFLKRTIKGMANHDVFFDRSFMTADLGCSSGMNTLLVASNIIDTVHEMCQENNHKSPQFQVFLNDLFGNDFNNVFKLLPDFYKTLKKDKGEKFGPCFVSGVPGSFYGRLFPDESLHLVHSSYSVNWLSQVPEGLENNKLNIHIAETSPQNVLQAYEKQFHTDFTKFLQLRYEEVVHGGSMVLTLPCRSSLVPTSDYCTSFSELLTISLLEMLKEGLVRESDINSFNLPLYFPHEDELRNMIQADGSFRLDNMNIFEVDLDEHDTDYNNRGKNTAKAIRAVTEPLITCHFGNSIIDELFRKLDKNAAEYVATKERRSLSIVVSLTKK</sequence>
<dbReference type="EMBL" id="CM042040">
    <property type="protein sequence ID" value="KAI3716590.1"/>
    <property type="molecule type" value="Genomic_DNA"/>
</dbReference>
<reference evidence="2" key="1">
    <citation type="journal article" date="2022" name="Mol. Ecol. Resour.">
        <title>The genomes of chicory, endive, great burdock and yacon provide insights into Asteraceae palaeo-polyploidization history and plant inulin production.</title>
        <authorList>
            <person name="Fan W."/>
            <person name="Wang S."/>
            <person name="Wang H."/>
            <person name="Wang A."/>
            <person name="Jiang F."/>
            <person name="Liu H."/>
            <person name="Zhao H."/>
            <person name="Xu D."/>
            <person name="Zhang Y."/>
        </authorList>
    </citation>
    <scope>NUCLEOTIDE SEQUENCE [LARGE SCALE GENOMIC DNA]</scope>
    <source>
        <strain evidence="2">cv. Yunnan</strain>
    </source>
</reference>
<dbReference type="Proteomes" id="UP001056120">
    <property type="component" value="Linkage Group LG23"/>
</dbReference>
<evidence type="ECO:0000313" key="1">
    <source>
        <dbReference type="EMBL" id="KAI3716590.1"/>
    </source>
</evidence>
<keyword evidence="2" id="KW-1185">Reference proteome</keyword>
<gene>
    <name evidence="1" type="ORF">L1987_67572</name>
</gene>
<reference evidence="1 2" key="2">
    <citation type="journal article" date="2022" name="Mol. Ecol. Resour.">
        <title>The genomes of chicory, endive, great burdock and yacon provide insights into Asteraceae paleo-polyploidization history and plant inulin production.</title>
        <authorList>
            <person name="Fan W."/>
            <person name="Wang S."/>
            <person name="Wang H."/>
            <person name="Wang A."/>
            <person name="Jiang F."/>
            <person name="Liu H."/>
            <person name="Zhao H."/>
            <person name="Xu D."/>
            <person name="Zhang Y."/>
        </authorList>
    </citation>
    <scope>NUCLEOTIDE SEQUENCE [LARGE SCALE GENOMIC DNA]</scope>
    <source>
        <strain evidence="2">cv. Yunnan</strain>
        <tissue evidence="1">Leaves</tissue>
    </source>
</reference>
<comment type="caution">
    <text evidence="1">The sequence shown here is derived from an EMBL/GenBank/DDBJ whole genome shotgun (WGS) entry which is preliminary data.</text>
</comment>
<name>A0ACB9B7D0_9ASTR</name>
<protein>
    <submittedName>
        <fullName evidence="1">Uncharacterized protein</fullName>
    </submittedName>
</protein>
<proteinExistence type="predicted"/>
<organism evidence="1 2">
    <name type="scientific">Smallanthus sonchifolius</name>
    <dbReference type="NCBI Taxonomy" id="185202"/>
    <lineage>
        <taxon>Eukaryota</taxon>
        <taxon>Viridiplantae</taxon>
        <taxon>Streptophyta</taxon>
        <taxon>Embryophyta</taxon>
        <taxon>Tracheophyta</taxon>
        <taxon>Spermatophyta</taxon>
        <taxon>Magnoliopsida</taxon>
        <taxon>eudicotyledons</taxon>
        <taxon>Gunneridae</taxon>
        <taxon>Pentapetalae</taxon>
        <taxon>asterids</taxon>
        <taxon>campanulids</taxon>
        <taxon>Asterales</taxon>
        <taxon>Asteraceae</taxon>
        <taxon>Asteroideae</taxon>
        <taxon>Heliantheae alliance</taxon>
        <taxon>Millerieae</taxon>
        <taxon>Smallanthus</taxon>
    </lineage>
</organism>
<accession>A0ACB9B7D0</accession>